<dbReference type="InterPro" id="IPR004821">
    <property type="entry name" value="Cyt_trans-like"/>
</dbReference>
<dbReference type="RefSeq" id="WP_014214774.1">
    <property type="nucleotide sequence ID" value="NC_016605.1"/>
</dbReference>
<dbReference type="AlphaFoldDB" id="G8PAL7"/>
<dbReference type="GO" id="GO:0005524">
    <property type="term" value="F:ATP binding"/>
    <property type="evidence" value="ECO:0007669"/>
    <property type="project" value="UniProtKB-UniRule"/>
</dbReference>
<dbReference type="SUPFAM" id="SSF52374">
    <property type="entry name" value="Nucleotidylyl transferase"/>
    <property type="match status" value="1"/>
</dbReference>
<dbReference type="PANTHER" id="PTHR40599:SF1">
    <property type="entry name" value="[CITRATE [PRO-3S]-LYASE] LIGASE"/>
    <property type="match status" value="1"/>
</dbReference>
<dbReference type="PATRIC" id="fig|701521.8.peg.244"/>
<reference evidence="5 6" key="1">
    <citation type="journal article" date="2012" name="J. Bacteriol.">
        <title>Complete Genome Sequence of the Beer Spoilage Organism Pediococcus claussenii ATCC BAA-344T.</title>
        <authorList>
            <person name="Pittet V."/>
            <person name="Abegunde T."/>
            <person name="Marfleet T."/>
            <person name="Haakensen M."/>
            <person name="Morrow K."/>
            <person name="Jayaprakash T."/>
            <person name="Schroeder K."/>
            <person name="Trost B."/>
            <person name="Byrns S."/>
            <person name="Bergsveinson J."/>
            <person name="Kusalik A."/>
            <person name="Ziola B."/>
        </authorList>
    </citation>
    <scope>NUCLEOTIDE SEQUENCE [LARGE SCALE GENOMIC DNA]</scope>
    <source>
        <strain evidence="5 6">ATCC BAA-344</strain>
    </source>
</reference>
<dbReference type="InterPro" id="IPR005216">
    <property type="entry name" value="Citrate_lyase_ligase"/>
</dbReference>
<proteinExistence type="predicted"/>
<keyword evidence="6" id="KW-1185">Reference proteome</keyword>
<dbReference type="SMART" id="SM00764">
    <property type="entry name" value="Citrate_ly_lig"/>
    <property type="match status" value="1"/>
</dbReference>
<dbReference type="EMBL" id="CP003137">
    <property type="protein sequence ID" value="AEV94576.1"/>
    <property type="molecule type" value="Genomic_DNA"/>
</dbReference>
<dbReference type="KEGG" id="pce:PECL_253"/>
<dbReference type="eggNOG" id="COG3053">
    <property type="taxonomic scope" value="Bacteria"/>
</dbReference>
<dbReference type="Proteomes" id="UP000005444">
    <property type="component" value="Chromosome"/>
</dbReference>
<dbReference type="STRING" id="701521.PECL_253"/>
<dbReference type="PANTHER" id="PTHR40599">
    <property type="entry name" value="[CITRATE [PRO-3S]-LYASE] LIGASE"/>
    <property type="match status" value="1"/>
</dbReference>
<comment type="catalytic activity">
    <reaction evidence="3">
        <text>holo-[citrate lyase ACP] + acetate + ATP = acetyl-[citrate lyase ACP] + AMP + diphosphate</text>
        <dbReference type="Rhea" id="RHEA:23788"/>
        <dbReference type="Rhea" id="RHEA-COMP:10158"/>
        <dbReference type="Rhea" id="RHEA-COMP:13710"/>
        <dbReference type="ChEBI" id="CHEBI:30089"/>
        <dbReference type="ChEBI" id="CHEBI:30616"/>
        <dbReference type="ChEBI" id="CHEBI:33019"/>
        <dbReference type="ChEBI" id="CHEBI:82683"/>
        <dbReference type="ChEBI" id="CHEBI:137976"/>
        <dbReference type="ChEBI" id="CHEBI:456215"/>
        <dbReference type="EC" id="6.2.1.22"/>
    </reaction>
</comment>
<dbReference type="InterPro" id="IPR013166">
    <property type="entry name" value="Citrate_lyase_ligase_C"/>
</dbReference>
<keyword evidence="3 5" id="KW-0436">Ligase</keyword>
<comment type="function">
    <text evidence="3">Acetylation of prosthetic group (2-(5''-phosphoribosyl)-3'-dephosphocoenzyme-A) of the gamma subunit of citrate lyase.</text>
</comment>
<feature type="domain" description="Citrate lyase ligase C-terminal" evidence="4">
    <location>
        <begin position="154"/>
        <end position="335"/>
    </location>
</feature>
<evidence type="ECO:0000259" key="4">
    <source>
        <dbReference type="SMART" id="SM00764"/>
    </source>
</evidence>
<dbReference type="InterPro" id="IPR014729">
    <property type="entry name" value="Rossmann-like_a/b/a_fold"/>
</dbReference>
<evidence type="ECO:0000256" key="2">
    <source>
        <dbReference type="ARBA" id="ARBA00022840"/>
    </source>
</evidence>
<protein>
    <recommendedName>
        <fullName evidence="3">[Citrate [pro-3S]-lyase] ligase</fullName>
        <ecNumber evidence="3">6.2.1.22</ecNumber>
    </recommendedName>
</protein>
<keyword evidence="1 3" id="KW-0547">Nucleotide-binding</keyword>
<dbReference type="Gene3D" id="3.40.50.620">
    <property type="entry name" value="HUPs"/>
    <property type="match status" value="1"/>
</dbReference>
<dbReference type="NCBIfam" id="TIGR00124">
    <property type="entry name" value="cit_ly_ligase"/>
    <property type="match status" value="1"/>
</dbReference>
<evidence type="ECO:0000256" key="1">
    <source>
        <dbReference type="ARBA" id="ARBA00022741"/>
    </source>
</evidence>
<dbReference type="EC" id="6.2.1.22" evidence="3"/>
<dbReference type="GO" id="GO:0016829">
    <property type="term" value="F:lyase activity"/>
    <property type="evidence" value="ECO:0007669"/>
    <property type="project" value="UniProtKB-KW"/>
</dbReference>
<evidence type="ECO:0000313" key="6">
    <source>
        <dbReference type="Proteomes" id="UP000005444"/>
    </source>
</evidence>
<accession>G8PAL7</accession>
<dbReference type="PIRSF" id="PIRSF005751">
    <property type="entry name" value="Acet_citr_lig"/>
    <property type="match status" value="1"/>
</dbReference>
<gene>
    <name evidence="5" type="primary">citC</name>
    <name evidence="5" type="ordered locus">PECL_253</name>
</gene>
<dbReference type="HOGENOM" id="CLU_063190_0_0_9"/>
<sequence>MCLINNEIVTLNLKNSIVKRRWESFLTSTGEFNFSDKEVTVIDETIGIYDGNKLVATGSIAGNVLKYIAVCNKYTTQGAYFNLIVSELIARLFQKKITHYFVFTKEQYSASFQHVGFKELASSEMGAILEGGDRNIEEYVSSITRIPNQDQKKVAAIVMNANPFTNGHQQLVKVASEANDLVYVFVVSNDVSLFTSTERFELVKRGTDQFENVVVVPGKEYMVSYATFPAYFIPTPDTAIKYQTTLDARIFKNQIAPKLNIQKRYLGTEPLSHTTGIYNDTLKRELPPEIQVDEIDRFKDSDGTIITATQVRKAIAKNEITSIRGFVPETTYQFIENNLEELQSKIAKGMRINGN</sequence>
<dbReference type="NCBIfam" id="TIGR00125">
    <property type="entry name" value="cyt_tran_rel"/>
    <property type="match status" value="1"/>
</dbReference>
<name>G8PAL7_PEDCP</name>
<dbReference type="GO" id="GO:0008771">
    <property type="term" value="F:[citrate (pro-3S)-lyase] ligase activity"/>
    <property type="evidence" value="ECO:0007669"/>
    <property type="project" value="UniProtKB-EC"/>
</dbReference>
<evidence type="ECO:0000313" key="5">
    <source>
        <dbReference type="EMBL" id="AEV94576.1"/>
    </source>
</evidence>
<evidence type="ECO:0000256" key="3">
    <source>
        <dbReference type="PIRNR" id="PIRNR005751"/>
    </source>
</evidence>
<dbReference type="Pfam" id="PF08218">
    <property type="entry name" value="Citrate_ly_lig"/>
    <property type="match status" value="1"/>
</dbReference>
<organism evidence="5 6">
    <name type="scientific">Pediococcus claussenii (strain ATCC BAA-344 / DSM 14800 / JCM 18046 / KCTC 3811 / LMG 21948 / P06)</name>
    <dbReference type="NCBI Taxonomy" id="701521"/>
    <lineage>
        <taxon>Bacteria</taxon>
        <taxon>Bacillati</taxon>
        <taxon>Bacillota</taxon>
        <taxon>Bacilli</taxon>
        <taxon>Lactobacillales</taxon>
        <taxon>Lactobacillaceae</taxon>
        <taxon>Pediococcus</taxon>
    </lineage>
</organism>
<keyword evidence="2 3" id="KW-0067">ATP-binding</keyword>